<dbReference type="RefSeq" id="WP_075442951.1">
    <property type="nucleotide sequence ID" value="NZ_FOQK01000009.1"/>
</dbReference>
<proteinExistence type="inferred from homology"/>
<dbReference type="AlphaFoldDB" id="A0A1I3E6A3"/>
<organism evidence="3 4">
    <name type="scientific">Selenomonas ruminantium</name>
    <dbReference type="NCBI Taxonomy" id="971"/>
    <lineage>
        <taxon>Bacteria</taxon>
        <taxon>Bacillati</taxon>
        <taxon>Bacillota</taxon>
        <taxon>Negativicutes</taxon>
        <taxon>Selenomonadales</taxon>
        <taxon>Selenomonadaceae</taxon>
        <taxon>Selenomonas</taxon>
    </lineage>
</organism>
<dbReference type="Pfam" id="PF00106">
    <property type="entry name" value="adh_short"/>
    <property type="match status" value="1"/>
</dbReference>
<name>A0A1I3E6A3_SELRU</name>
<dbReference type="Gene3D" id="3.40.50.720">
    <property type="entry name" value="NAD(P)-binding Rossmann-like Domain"/>
    <property type="match status" value="1"/>
</dbReference>
<evidence type="ECO:0000256" key="1">
    <source>
        <dbReference type="ARBA" id="ARBA00006484"/>
    </source>
</evidence>
<dbReference type="PANTHER" id="PTHR44196:SF2">
    <property type="entry name" value="SHORT-CHAIN DEHYDROGENASE-RELATED"/>
    <property type="match status" value="1"/>
</dbReference>
<dbReference type="InterPro" id="IPR020904">
    <property type="entry name" value="Sc_DH/Rdtase_CS"/>
</dbReference>
<dbReference type="PANTHER" id="PTHR44196">
    <property type="entry name" value="DEHYDROGENASE/REDUCTASE SDR FAMILY MEMBER 7B"/>
    <property type="match status" value="1"/>
</dbReference>
<dbReference type="Proteomes" id="UP000183639">
    <property type="component" value="Unassembled WGS sequence"/>
</dbReference>
<dbReference type="GO" id="GO:0016020">
    <property type="term" value="C:membrane"/>
    <property type="evidence" value="ECO:0007669"/>
    <property type="project" value="TreeGrafter"/>
</dbReference>
<dbReference type="GO" id="GO:0016491">
    <property type="term" value="F:oxidoreductase activity"/>
    <property type="evidence" value="ECO:0007669"/>
    <property type="project" value="UniProtKB-KW"/>
</dbReference>
<dbReference type="InterPro" id="IPR002347">
    <property type="entry name" value="SDR_fam"/>
</dbReference>
<dbReference type="PRINTS" id="PR00081">
    <property type="entry name" value="GDHRDH"/>
</dbReference>
<dbReference type="SUPFAM" id="SSF51735">
    <property type="entry name" value="NAD(P)-binding Rossmann-fold domains"/>
    <property type="match status" value="1"/>
</dbReference>
<dbReference type="EMBL" id="FOQK01000009">
    <property type="protein sequence ID" value="SFH94486.1"/>
    <property type="molecule type" value="Genomic_DNA"/>
</dbReference>
<evidence type="ECO:0008006" key="5">
    <source>
        <dbReference type="Google" id="ProtNLM"/>
    </source>
</evidence>
<protein>
    <recommendedName>
        <fullName evidence="5">Short-chain dehydrogenase</fullName>
    </recommendedName>
</protein>
<evidence type="ECO:0000256" key="2">
    <source>
        <dbReference type="ARBA" id="ARBA00023002"/>
    </source>
</evidence>
<dbReference type="InterPro" id="IPR036291">
    <property type="entry name" value="NAD(P)-bd_dom_sf"/>
</dbReference>
<sequence length="259" mass="28736">MNIAIITGASSGLGREYARQLAQDDSIEEFWLIARREERLTALKEELAPKACRLFPLDLTEPDSFARIEKQLAANTGLEVRWLINAAGFGRIGSCSEIDTATTARLVDLNCRAAVTLTQLALPFMSAGSHILEICSCAAFQPIPFLTAYAASKAFLLSYSRALGQELAPQHIDVTAVCPYWIKDTEFVTEARKTDRQGLFHSLPFASTQAEIAERSLRAARNHIKVCTPDAISFLHRIFASILPHSLLIQASELYRRLR</sequence>
<evidence type="ECO:0000313" key="4">
    <source>
        <dbReference type="Proteomes" id="UP000183639"/>
    </source>
</evidence>
<dbReference type="PROSITE" id="PS00061">
    <property type="entry name" value="ADH_SHORT"/>
    <property type="match status" value="1"/>
</dbReference>
<evidence type="ECO:0000313" key="3">
    <source>
        <dbReference type="EMBL" id="SFH94486.1"/>
    </source>
</evidence>
<dbReference type="OrthoDB" id="9808814at2"/>
<comment type="similarity">
    <text evidence="1">Belongs to the short-chain dehydrogenases/reductases (SDR) family.</text>
</comment>
<reference evidence="3 4" key="1">
    <citation type="submission" date="2016-10" db="EMBL/GenBank/DDBJ databases">
        <authorList>
            <person name="de Groot N.N."/>
        </authorList>
    </citation>
    <scope>NUCLEOTIDE SEQUENCE [LARGE SCALE GENOMIC DNA]</scope>
    <source>
        <strain evidence="3 4">Z108</strain>
    </source>
</reference>
<accession>A0A1I3E6A3</accession>
<keyword evidence="2" id="KW-0560">Oxidoreductase</keyword>
<gene>
    <name evidence="3" type="ORF">SAMN04487861_10928</name>
</gene>